<dbReference type="RefSeq" id="XP_052742114.1">
    <property type="nucleotide sequence ID" value="XM_052886154.1"/>
</dbReference>
<keyword evidence="1" id="KW-0812">Transmembrane</keyword>
<evidence type="ECO:0000313" key="2">
    <source>
        <dbReference type="Proteomes" id="UP001652582"/>
    </source>
</evidence>
<evidence type="ECO:0000313" key="3">
    <source>
        <dbReference type="RefSeq" id="XP_052742114.1"/>
    </source>
</evidence>
<keyword evidence="1" id="KW-1133">Transmembrane helix</keyword>
<keyword evidence="2" id="KW-1185">Reference proteome</keyword>
<accession>A0ABM3LSR6</accession>
<keyword evidence="1" id="KW-0472">Membrane</keyword>
<sequence length="162" mass="18157">MALPMLRRCCGCLSLEKGCLILSILSTLCCIAYIITGSWYMRQHTERKPEDNLISMTMVMFGTLSAISNIVVLLGVTLSRPGFLQLSLLCNSVFMLCILLVDMVTCLFSNELAPYIQQPGYLALIIILILAKAVYYIYYLTVVNSLYRKMKMYGDGETALPI</sequence>
<organism evidence="2 3">
    <name type="scientific">Bicyclus anynana</name>
    <name type="common">Squinting bush brown butterfly</name>
    <dbReference type="NCBI Taxonomy" id="110368"/>
    <lineage>
        <taxon>Eukaryota</taxon>
        <taxon>Metazoa</taxon>
        <taxon>Ecdysozoa</taxon>
        <taxon>Arthropoda</taxon>
        <taxon>Hexapoda</taxon>
        <taxon>Insecta</taxon>
        <taxon>Pterygota</taxon>
        <taxon>Neoptera</taxon>
        <taxon>Endopterygota</taxon>
        <taxon>Lepidoptera</taxon>
        <taxon>Glossata</taxon>
        <taxon>Ditrysia</taxon>
        <taxon>Papilionoidea</taxon>
        <taxon>Nymphalidae</taxon>
        <taxon>Satyrinae</taxon>
        <taxon>Satyrini</taxon>
        <taxon>Mycalesina</taxon>
        <taxon>Bicyclus</taxon>
    </lineage>
</organism>
<feature type="transmembrane region" description="Helical" evidence="1">
    <location>
        <begin position="20"/>
        <end position="41"/>
    </location>
</feature>
<feature type="transmembrane region" description="Helical" evidence="1">
    <location>
        <begin position="121"/>
        <end position="142"/>
    </location>
</feature>
<feature type="transmembrane region" description="Helical" evidence="1">
    <location>
        <begin position="53"/>
        <end position="76"/>
    </location>
</feature>
<protein>
    <submittedName>
        <fullName evidence="3">Uncharacterized protein LOC112054411</fullName>
    </submittedName>
</protein>
<dbReference type="Proteomes" id="UP001652582">
    <property type="component" value="Chromosome 16"/>
</dbReference>
<dbReference type="GeneID" id="112054411"/>
<reference evidence="3" key="1">
    <citation type="submission" date="2025-08" db="UniProtKB">
        <authorList>
            <consortium name="RefSeq"/>
        </authorList>
    </citation>
    <scope>IDENTIFICATION</scope>
</reference>
<name>A0ABM3LSR6_BICAN</name>
<evidence type="ECO:0000256" key="1">
    <source>
        <dbReference type="SAM" id="Phobius"/>
    </source>
</evidence>
<proteinExistence type="predicted"/>
<gene>
    <name evidence="3" type="primary">LOC112054411</name>
</gene>
<feature type="transmembrane region" description="Helical" evidence="1">
    <location>
        <begin position="83"/>
        <end position="101"/>
    </location>
</feature>